<feature type="non-terminal residue" evidence="2">
    <location>
        <position position="1"/>
    </location>
</feature>
<evidence type="ECO:0000256" key="1">
    <source>
        <dbReference type="SAM" id="SignalP"/>
    </source>
</evidence>
<dbReference type="EMBL" id="HACG01021148">
    <property type="protein sequence ID" value="CEK68013.1"/>
    <property type="molecule type" value="Transcribed_RNA"/>
</dbReference>
<organism evidence="2">
    <name type="scientific">Arion vulgaris</name>
    <dbReference type="NCBI Taxonomy" id="1028688"/>
    <lineage>
        <taxon>Eukaryota</taxon>
        <taxon>Metazoa</taxon>
        <taxon>Spiralia</taxon>
        <taxon>Lophotrochozoa</taxon>
        <taxon>Mollusca</taxon>
        <taxon>Gastropoda</taxon>
        <taxon>Heterobranchia</taxon>
        <taxon>Euthyneura</taxon>
        <taxon>Panpulmonata</taxon>
        <taxon>Eupulmonata</taxon>
        <taxon>Stylommatophora</taxon>
        <taxon>Helicina</taxon>
        <taxon>Arionoidea</taxon>
        <taxon>Arionidae</taxon>
        <taxon>Arion</taxon>
    </lineage>
</organism>
<proteinExistence type="predicted"/>
<gene>
    <name evidence="2" type="primary">ORF64768</name>
</gene>
<feature type="signal peptide" evidence="1">
    <location>
        <begin position="1"/>
        <end position="22"/>
    </location>
</feature>
<dbReference type="AlphaFoldDB" id="A0A0B6ZHL6"/>
<evidence type="ECO:0000313" key="2">
    <source>
        <dbReference type="EMBL" id="CEK68013.1"/>
    </source>
</evidence>
<name>A0A0B6ZHL6_9EUPU</name>
<feature type="chain" id="PRO_5002111130" evidence="1">
    <location>
        <begin position="23"/>
        <end position="108"/>
    </location>
</feature>
<keyword evidence="1" id="KW-0732">Signal</keyword>
<sequence>HLLMNVCNLLVFLLVVLHVSTSSRRKAMIIKPHVVCFIFLNGEGRGAQIVKWITYCASDMLGKLGFKPILGQKVSVCTVRCLTTGNHNHLLVDLLELARYELRRSLRF</sequence>
<reference evidence="2" key="1">
    <citation type="submission" date="2014-12" db="EMBL/GenBank/DDBJ databases">
        <title>Insight into the proteome of Arion vulgaris.</title>
        <authorList>
            <person name="Aradska J."/>
            <person name="Bulat T."/>
            <person name="Smidak R."/>
            <person name="Sarate P."/>
            <person name="Gangsoo J."/>
            <person name="Sialana F."/>
            <person name="Bilban M."/>
            <person name="Lubec G."/>
        </authorList>
    </citation>
    <scope>NUCLEOTIDE SEQUENCE</scope>
    <source>
        <tissue evidence="2">Skin</tissue>
    </source>
</reference>
<accession>A0A0B6ZHL6</accession>
<protein>
    <submittedName>
        <fullName evidence="2">Uncharacterized protein</fullName>
    </submittedName>
</protein>